<dbReference type="PATRIC" id="fig|1423763.3.peg.895"/>
<name>A0A0R1U7T8_9LACO</name>
<sequence length="73" mass="7866">MTDPEVASNEKLLNLFKNAAVKAEKNESVSSVASNLALQLQSNFGENELPKSVIDFQLTIQKYSAIGANGIIL</sequence>
<reference evidence="2 3" key="1">
    <citation type="journal article" date="2015" name="Genome Announc.">
        <title>Expanding the biotechnology potential of lactobacilli through comparative genomics of 213 strains and associated genera.</title>
        <authorList>
            <person name="Sun Z."/>
            <person name="Harris H.M."/>
            <person name="McCann A."/>
            <person name="Guo C."/>
            <person name="Argimon S."/>
            <person name="Zhang W."/>
            <person name="Yang X."/>
            <person name="Jeffery I.B."/>
            <person name="Cooney J.C."/>
            <person name="Kagawa T.F."/>
            <person name="Liu W."/>
            <person name="Song Y."/>
            <person name="Salvetti E."/>
            <person name="Wrobel A."/>
            <person name="Rasinkangas P."/>
            <person name="Parkhill J."/>
            <person name="Rea M.C."/>
            <person name="O'Sullivan O."/>
            <person name="Ritari J."/>
            <person name="Douillard F.P."/>
            <person name="Paul Ross R."/>
            <person name="Yang R."/>
            <person name="Briner A.E."/>
            <person name="Felis G.E."/>
            <person name="de Vos W.M."/>
            <person name="Barrangou R."/>
            <person name="Klaenhammer T.R."/>
            <person name="Caufield P.W."/>
            <person name="Cui Y."/>
            <person name="Zhang H."/>
            <person name="O'Toole P.W."/>
        </authorList>
    </citation>
    <scope>NUCLEOTIDE SEQUENCE [LARGE SCALE GENOMIC DNA]</scope>
    <source>
        <strain evidence="2 3">DSM 16043</strain>
    </source>
</reference>
<proteinExistence type="predicted"/>
<dbReference type="Pfam" id="PF08951">
    <property type="entry name" value="EntA_Immun"/>
    <property type="match status" value="1"/>
</dbReference>
<organism evidence="2 3">
    <name type="scientific">Lactobacillus kalixensis DSM 16043</name>
    <dbReference type="NCBI Taxonomy" id="1423763"/>
    <lineage>
        <taxon>Bacteria</taxon>
        <taxon>Bacillati</taxon>
        <taxon>Bacillota</taxon>
        <taxon>Bacilli</taxon>
        <taxon>Lactobacillales</taxon>
        <taxon>Lactobacillaceae</taxon>
        <taxon>Lactobacillus</taxon>
    </lineage>
</organism>
<dbReference type="GO" id="GO:0030153">
    <property type="term" value="P:bacteriocin immunity"/>
    <property type="evidence" value="ECO:0007669"/>
    <property type="project" value="UniProtKB-KW"/>
</dbReference>
<evidence type="ECO:0000313" key="2">
    <source>
        <dbReference type="EMBL" id="KRL89324.1"/>
    </source>
</evidence>
<accession>A0A0R1U7T8</accession>
<keyword evidence="3" id="KW-1185">Reference proteome</keyword>
<evidence type="ECO:0000256" key="1">
    <source>
        <dbReference type="ARBA" id="ARBA00023025"/>
    </source>
</evidence>
<dbReference type="InterPro" id="IPR015046">
    <property type="entry name" value="LciA_Immunity-like"/>
</dbReference>
<evidence type="ECO:0008006" key="4">
    <source>
        <dbReference type="Google" id="ProtNLM"/>
    </source>
</evidence>
<keyword evidence="1" id="KW-0079">Bacteriocin immunity</keyword>
<dbReference type="Gene3D" id="1.20.1440.50">
    <property type="entry name" value="Ta0600-like"/>
    <property type="match status" value="1"/>
</dbReference>
<dbReference type="Proteomes" id="UP000051036">
    <property type="component" value="Unassembled WGS sequence"/>
</dbReference>
<dbReference type="AlphaFoldDB" id="A0A0R1U7T8"/>
<protein>
    <recommendedName>
        <fullName evidence="4">Bacteriocin immunity protein</fullName>
    </recommendedName>
</protein>
<gene>
    <name evidence="2" type="ORF">FC46_GL000881</name>
</gene>
<dbReference type="EMBL" id="AZFM01000025">
    <property type="protein sequence ID" value="KRL89324.1"/>
    <property type="molecule type" value="Genomic_DNA"/>
</dbReference>
<dbReference type="InterPro" id="IPR023130">
    <property type="entry name" value="Ta0600-like_sf"/>
</dbReference>
<evidence type="ECO:0000313" key="3">
    <source>
        <dbReference type="Proteomes" id="UP000051036"/>
    </source>
</evidence>
<comment type="caution">
    <text evidence="2">The sequence shown here is derived from an EMBL/GenBank/DDBJ whole genome shotgun (WGS) entry which is preliminary data.</text>
</comment>
<dbReference type="SUPFAM" id="SSF109797">
    <property type="entry name" value="Bacteriocin immunity protein-like"/>
    <property type="match status" value="1"/>
</dbReference>